<evidence type="ECO:0000259" key="8">
    <source>
        <dbReference type="PROSITE" id="PS50048"/>
    </source>
</evidence>
<name>A0AAJ0D9U3_9PEZI</name>
<feature type="compositionally biased region" description="Low complexity" evidence="7">
    <location>
        <begin position="9"/>
        <end position="18"/>
    </location>
</feature>
<feature type="region of interest" description="Disordered" evidence="7">
    <location>
        <begin position="51"/>
        <end position="111"/>
    </location>
</feature>
<sequence length="561" mass="59703">MSDPPSPHRQPSQPSRASIGSSAPSVPMTSAAVASFASLFTFPPPQLPAYGSPSYPASDPYRSASSPQPGAYQAAAPTFTGFHSDSSTVGGLVSSSAGTTAGPSATRPARKSKVHVASACVNCKRAHLSCDVQRPCTRCVASGKQDTCYDVQHKKRGRPRLREEGNFPVEQMIPEPVAGPSTQPPADPSIARPIAGTKHRRTESLRSLRSQASEGSSGSGMATPMFAPTGGMMPPPSMFPSVQRELAPSEVPTAYFDLDFRVIRANAPFQTILTGGRDLAGQHLSNFAAQADGEDFHSIRDRLRAEREAVEPAYMAPILESGVDPLQPVSEGDVDRLSRSFSDRTYTWTRNQPGAPAELFPARVRLAKAGIYFIVVTLPSFRPSVTIPSPTPTQRSPTAMRNEPFPGRRQAGLPPPPPIPHFPGTNVGLFPPPEMSVFGRSPPMGAYVPPQMASPYTPYTTLPSTQQLPPPSPGPRSMAEPPRASSAYMGGPAARQPDGSLQSPIHLPPLHSSTLDQSGPSSSIPEGSRSQQVTASDEDDDGDQTSPRKRRRVVGIDDILQ</sequence>
<feature type="domain" description="Zn(2)-C6 fungal-type" evidence="8">
    <location>
        <begin position="119"/>
        <end position="148"/>
    </location>
</feature>
<dbReference type="GO" id="GO:0008270">
    <property type="term" value="F:zinc ion binding"/>
    <property type="evidence" value="ECO:0007669"/>
    <property type="project" value="InterPro"/>
</dbReference>
<feature type="region of interest" description="Disordered" evidence="7">
    <location>
        <begin position="385"/>
        <end position="425"/>
    </location>
</feature>
<dbReference type="Proteomes" id="UP001271007">
    <property type="component" value="Unassembled WGS sequence"/>
</dbReference>
<dbReference type="CDD" id="cd00067">
    <property type="entry name" value="GAL4"/>
    <property type="match status" value="1"/>
</dbReference>
<evidence type="ECO:0000256" key="2">
    <source>
        <dbReference type="ARBA" id="ARBA00022833"/>
    </source>
</evidence>
<protein>
    <recommendedName>
        <fullName evidence="8">Zn(2)-C6 fungal-type domain-containing protein</fullName>
    </recommendedName>
</protein>
<feature type="compositionally biased region" description="Polar residues" evidence="7">
    <location>
        <begin position="386"/>
        <end position="399"/>
    </location>
</feature>
<organism evidence="9 10">
    <name type="scientific">Extremus antarcticus</name>
    <dbReference type="NCBI Taxonomy" id="702011"/>
    <lineage>
        <taxon>Eukaryota</taxon>
        <taxon>Fungi</taxon>
        <taxon>Dikarya</taxon>
        <taxon>Ascomycota</taxon>
        <taxon>Pezizomycotina</taxon>
        <taxon>Dothideomycetes</taxon>
        <taxon>Dothideomycetidae</taxon>
        <taxon>Mycosphaerellales</taxon>
        <taxon>Extremaceae</taxon>
        <taxon>Extremus</taxon>
    </lineage>
</organism>
<dbReference type="PROSITE" id="PS50048">
    <property type="entry name" value="ZN2_CY6_FUNGAL_2"/>
    <property type="match status" value="1"/>
</dbReference>
<comment type="caution">
    <text evidence="9">The sequence shown here is derived from an EMBL/GenBank/DDBJ whole genome shotgun (WGS) entry which is preliminary data.</text>
</comment>
<evidence type="ECO:0000313" key="10">
    <source>
        <dbReference type="Proteomes" id="UP001271007"/>
    </source>
</evidence>
<evidence type="ECO:0000256" key="5">
    <source>
        <dbReference type="ARBA" id="ARBA00023163"/>
    </source>
</evidence>
<evidence type="ECO:0000256" key="6">
    <source>
        <dbReference type="ARBA" id="ARBA00023242"/>
    </source>
</evidence>
<dbReference type="AlphaFoldDB" id="A0AAJ0D9U3"/>
<keyword evidence="6" id="KW-0539">Nucleus</keyword>
<keyword evidence="2" id="KW-0862">Zinc</keyword>
<dbReference type="InterPro" id="IPR036864">
    <property type="entry name" value="Zn2-C6_fun-type_DNA-bd_sf"/>
</dbReference>
<feature type="region of interest" description="Disordered" evidence="7">
    <location>
        <begin position="175"/>
        <end position="241"/>
    </location>
</feature>
<evidence type="ECO:0000256" key="4">
    <source>
        <dbReference type="ARBA" id="ARBA00023125"/>
    </source>
</evidence>
<evidence type="ECO:0000256" key="3">
    <source>
        <dbReference type="ARBA" id="ARBA00023015"/>
    </source>
</evidence>
<dbReference type="Pfam" id="PF00172">
    <property type="entry name" value="Zn_clus"/>
    <property type="match status" value="1"/>
</dbReference>
<dbReference type="PANTHER" id="PTHR47659:SF4">
    <property type="entry name" value="ZN(II)2CYS6 TRANSCRIPTION FACTOR (EUROFUNG)"/>
    <property type="match status" value="1"/>
</dbReference>
<dbReference type="InterPro" id="IPR050335">
    <property type="entry name" value="ERT1_acuK_gluconeogen_tf"/>
</dbReference>
<evidence type="ECO:0000313" key="9">
    <source>
        <dbReference type="EMBL" id="KAK3049792.1"/>
    </source>
</evidence>
<feature type="region of interest" description="Disordered" evidence="7">
    <location>
        <begin position="1"/>
        <end position="26"/>
    </location>
</feature>
<dbReference type="EMBL" id="JAWDJX010000037">
    <property type="protein sequence ID" value="KAK3049792.1"/>
    <property type="molecule type" value="Genomic_DNA"/>
</dbReference>
<feature type="compositionally biased region" description="Polar residues" evidence="7">
    <location>
        <begin position="511"/>
        <end position="535"/>
    </location>
</feature>
<keyword evidence="3" id="KW-0805">Transcription regulation</keyword>
<dbReference type="GO" id="GO:0000981">
    <property type="term" value="F:DNA-binding transcription factor activity, RNA polymerase II-specific"/>
    <property type="evidence" value="ECO:0007669"/>
    <property type="project" value="InterPro"/>
</dbReference>
<dbReference type="InterPro" id="IPR001138">
    <property type="entry name" value="Zn2Cys6_DnaBD"/>
</dbReference>
<proteinExistence type="predicted"/>
<dbReference type="Gene3D" id="4.10.240.10">
    <property type="entry name" value="Zn(2)-C6 fungal-type DNA-binding domain"/>
    <property type="match status" value="1"/>
</dbReference>
<keyword evidence="10" id="KW-1185">Reference proteome</keyword>
<dbReference type="SUPFAM" id="SSF57701">
    <property type="entry name" value="Zn2/Cys6 DNA-binding domain"/>
    <property type="match status" value="1"/>
</dbReference>
<dbReference type="GO" id="GO:0003677">
    <property type="term" value="F:DNA binding"/>
    <property type="evidence" value="ECO:0007669"/>
    <property type="project" value="UniProtKB-KW"/>
</dbReference>
<keyword evidence="5" id="KW-0804">Transcription</keyword>
<dbReference type="PANTHER" id="PTHR47659">
    <property type="entry name" value="ZN(II)2CYS6 TRANSCRIPTION FACTOR (EUROFUNG)-RELATED"/>
    <property type="match status" value="1"/>
</dbReference>
<feature type="compositionally biased region" description="Low complexity" evidence="7">
    <location>
        <begin position="457"/>
        <end position="467"/>
    </location>
</feature>
<keyword evidence="4" id="KW-0238">DNA-binding</keyword>
<keyword evidence="1" id="KW-0479">Metal-binding</keyword>
<feature type="compositionally biased region" description="Low complexity" evidence="7">
    <location>
        <begin position="94"/>
        <end position="107"/>
    </location>
</feature>
<dbReference type="SMART" id="SM00066">
    <property type="entry name" value="GAL4"/>
    <property type="match status" value="1"/>
</dbReference>
<reference evidence="9" key="1">
    <citation type="submission" date="2023-04" db="EMBL/GenBank/DDBJ databases">
        <title>Black Yeasts Isolated from many extreme environments.</title>
        <authorList>
            <person name="Coleine C."/>
            <person name="Stajich J.E."/>
            <person name="Selbmann L."/>
        </authorList>
    </citation>
    <scope>NUCLEOTIDE SEQUENCE</scope>
    <source>
        <strain evidence="9">CCFEE 5312</strain>
    </source>
</reference>
<evidence type="ECO:0000256" key="7">
    <source>
        <dbReference type="SAM" id="MobiDB-lite"/>
    </source>
</evidence>
<feature type="compositionally biased region" description="Polar residues" evidence="7">
    <location>
        <begin position="205"/>
        <end position="220"/>
    </location>
</feature>
<dbReference type="PROSITE" id="PS00463">
    <property type="entry name" value="ZN2_CY6_FUNGAL_1"/>
    <property type="match status" value="1"/>
</dbReference>
<evidence type="ECO:0000256" key="1">
    <source>
        <dbReference type="ARBA" id="ARBA00022723"/>
    </source>
</evidence>
<accession>A0AAJ0D9U3</accession>
<feature type="region of interest" description="Disordered" evidence="7">
    <location>
        <begin position="457"/>
        <end position="561"/>
    </location>
</feature>
<gene>
    <name evidence="9" type="ORF">LTR09_008968</name>
</gene>